<gene>
    <name evidence="2" type="ORF">S01H4_14390</name>
</gene>
<sequence>MTVQEALQNIDIVVSNVPMKRIEHWQLQQDLKFITQRCERADELEKQIKEETELDKEVEKEKDKPNV</sequence>
<evidence type="ECO:0000313" key="2">
    <source>
        <dbReference type="EMBL" id="GAG61235.1"/>
    </source>
</evidence>
<comment type="caution">
    <text evidence="2">The sequence shown here is derived from an EMBL/GenBank/DDBJ whole genome shotgun (WGS) entry which is preliminary data.</text>
</comment>
<keyword evidence="1" id="KW-0175">Coiled coil</keyword>
<accession>X0YXZ4</accession>
<proteinExistence type="predicted"/>
<name>X0YXZ4_9ZZZZ</name>
<feature type="coiled-coil region" evidence="1">
    <location>
        <begin position="31"/>
        <end position="64"/>
    </location>
</feature>
<reference evidence="2" key="1">
    <citation type="journal article" date="2014" name="Front. Microbiol.">
        <title>High frequency of phylogenetically diverse reductive dehalogenase-homologous genes in deep subseafloor sedimentary metagenomes.</title>
        <authorList>
            <person name="Kawai M."/>
            <person name="Futagami T."/>
            <person name="Toyoda A."/>
            <person name="Takaki Y."/>
            <person name="Nishi S."/>
            <person name="Hori S."/>
            <person name="Arai W."/>
            <person name="Tsubouchi T."/>
            <person name="Morono Y."/>
            <person name="Uchiyama I."/>
            <person name="Ito T."/>
            <person name="Fujiyama A."/>
            <person name="Inagaki F."/>
            <person name="Takami H."/>
        </authorList>
    </citation>
    <scope>NUCLEOTIDE SEQUENCE</scope>
    <source>
        <strain evidence="2">Expedition CK06-06</strain>
    </source>
</reference>
<evidence type="ECO:0000256" key="1">
    <source>
        <dbReference type="SAM" id="Coils"/>
    </source>
</evidence>
<protein>
    <submittedName>
        <fullName evidence="2">Uncharacterized protein</fullName>
    </submittedName>
</protein>
<organism evidence="2">
    <name type="scientific">marine sediment metagenome</name>
    <dbReference type="NCBI Taxonomy" id="412755"/>
    <lineage>
        <taxon>unclassified sequences</taxon>
        <taxon>metagenomes</taxon>
        <taxon>ecological metagenomes</taxon>
    </lineage>
</organism>
<dbReference type="AlphaFoldDB" id="X0YXZ4"/>
<dbReference type="EMBL" id="BART01006312">
    <property type="protein sequence ID" value="GAG61235.1"/>
    <property type="molecule type" value="Genomic_DNA"/>
</dbReference>